<dbReference type="InterPro" id="IPR004875">
    <property type="entry name" value="DDE_SF_endonuclease_dom"/>
</dbReference>
<name>A0A0C2N1Y2_THEKT</name>
<dbReference type="GO" id="GO:0005634">
    <property type="term" value="C:nucleus"/>
    <property type="evidence" value="ECO:0007669"/>
    <property type="project" value="TreeGrafter"/>
</dbReference>
<dbReference type="GO" id="GO:0003677">
    <property type="term" value="F:DNA binding"/>
    <property type="evidence" value="ECO:0007669"/>
    <property type="project" value="TreeGrafter"/>
</dbReference>
<dbReference type="Proteomes" id="UP000031668">
    <property type="component" value="Unassembled WGS sequence"/>
</dbReference>
<comment type="caution">
    <text evidence="2">The sequence shown here is derived from an EMBL/GenBank/DDBJ whole genome shotgun (WGS) entry which is preliminary data.</text>
</comment>
<dbReference type="PANTHER" id="PTHR19303">
    <property type="entry name" value="TRANSPOSON"/>
    <property type="match status" value="1"/>
</dbReference>
<protein>
    <submittedName>
        <fullName evidence="2">Tigger transposable element-derived protein 6</fullName>
    </submittedName>
</protein>
<proteinExistence type="predicted"/>
<dbReference type="OMA" id="MTSEMIL"/>
<gene>
    <name evidence="2" type="ORF">RF11_00175</name>
</gene>
<dbReference type="AlphaFoldDB" id="A0A0C2N1Y2"/>
<feature type="domain" description="DDE-1" evidence="1">
    <location>
        <begin position="3"/>
        <end position="141"/>
    </location>
</feature>
<dbReference type="OrthoDB" id="6016943at2759"/>
<evidence type="ECO:0000259" key="1">
    <source>
        <dbReference type="Pfam" id="PF03184"/>
    </source>
</evidence>
<accession>A0A0C2N1Y2</accession>
<dbReference type="InterPro" id="IPR050863">
    <property type="entry name" value="CenT-Element_Derived"/>
</dbReference>
<sequence length="189" mass="21823">MEDLPVEYHANKNARMTSEVFRKRLTSWDRNLKLKQRKILLLVENCVAHPHLDNLQNIKLKFLPPKTTSLVQLMDMGVIKNFKTLYSGKFLNYILKSIDENLLTSSTTAREISSKFSLLQAIQFVADLWVAIKTTPIQNCFTNCGFKPLDFSEILSNEENEDMLPVPIINYEGFSAIDNNLPYYDNNED</sequence>
<evidence type="ECO:0000313" key="3">
    <source>
        <dbReference type="Proteomes" id="UP000031668"/>
    </source>
</evidence>
<evidence type="ECO:0000313" key="2">
    <source>
        <dbReference type="EMBL" id="KII70390.1"/>
    </source>
</evidence>
<dbReference type="PANTHER" id="PTHR19303:SF73">
    <property type="entry name" value="PROTEIN PDC2"/>
    <property type="match status" value="1"/>
</dbReference>
<reference evidence="2 3" key="1">
    <citation type="journal article" date="2014" name="Genome Biol. Evol.">
        <title>The genome of the myxosporean Thelohanellus kitauei shows adaptations to nutrient acquisition within its fish host.</title>
        <authorList>
            <person name="Yang Y."/>
            <person name="Xiong J."/>
            <person name="Zhou Z."/>
            <person name="Huo F."/>
            <person name="Miao W."/>
            <person name="Ran C."/>
            <person name="Liu Y."/>
            <person name="Zhang J."/>
            <person name="Feng J."/>
            <person name="Wang M."/>
            <person name="Wang M."/>
            <person name="Wang L."/>
            <person name="Yao B."/>
        </authorList>
    </citation>
    <scope>NUCLEOTIDE SEQUENCE [LARGE SCALE GENOMIC DNA]</scope>
    <source>
        <strain evidence="2">Wuqing</strain>
    </source>
</reference>
<keyword evidence="3" id="KW-1185">Reference proteome</keyword>
<dbReference type="Pfam" id="PF03184">
    <property type="entry name" value="DDE_1"/>
    <property type="match status" value="1"/>
</dbReference>
<organism evidence="2 3">
    <name type="scientific">Thelohanellus kitauei</name>
    <name type="common">Myxosporean</name>
    <dbReference type="NCBI Taxonomy" id="669202"/>
    <lineage>
        <taxon>Eukaryota</taxon>
        <taxon>Metazoa</taxon>
        <taxon>Cnidaria</taxon>
        <taxon>Myxozoa</taxon>
        <taxon>Myxosporea</taxon>
        <taxon>Bivalvulida</taxon>
        <taxon>Platysporina</taxon>
        <taxon>Myxobolidae</taxon>
        <taxon>Thelohanellus</taxon>
    </lineage>
</organism>
<dbReference type="EMBL" id="JWZT01002083">
    <property type="protein sequence ID" value="KII70390.1"/>
    <property type="molecule type" value="Genomic_DNA"/>
</dbReference>